<dbReference type="NCBIfam" id="TIGR00739">
    <property type="entry name" value="yajC"/>
    <property type="match status" value="1"/>
</dbReference>
<keyword evidence="9" id="KW-0472">Membrane</keyword>
<organism evidence="10 11">
    <name type="scientific">Enterococcus sulfureus ATCC 49903</name>
    <dbReference type="NCBI Taxonomy" id="1140003"/>
    <lineage>
        <taxon>Bacteria</taxon>
        <taxon>Bacillati</taxon>
        <taxon>Bacillota</taxon>
        <taxon>Bacilli</taxon>
        <taxon>Lactobacillales</taxon>
        <taxon>Enterococcaceae</taxon>
        <taxon>Enterococcus</taxon>
    </lineage>
</organism>
<keyword evidence="5" id="KW-0812">Transmembrane</keyword>
<dbReference type="PANTHER" id="PTHR33909">
    <property type="entry name" value="SEC TRANSLOCON ACCESSORY COMPLEX SUBUNIT YAJC"/>
    <property type="match status" value="1"/>
</dbReference>
<name>S0P208_9ENTE</name>
<evidence type="ECO:0000256" key="9">
    <source>
        <dbReference type="ARBA" id="ARBA00023136"/>
    </source>
</evidence>
<evidence type="ECO:0000256" key="3">
    <source>
        <dbReference type="ARBA" id="ARBA00022448"/>
    </source>
</evidence>
<keyword evidence="8" id="KW-0811">Translocation</keyword>
<evidence type="ECO:0000256" key="4">
    <source>
        <dbReference type="ARBA" id="ARBA00022475"/>
    </source>
</evidence>
<evidence type="ECO:0000256" key="8">
    <source>
        <dbReference type="ARBA" id="ARBA00023010"/>
    </source>
</evidence>
<dbReference type="GO" id="GO:0005886">
    <property type="term" value="C:plasma membrane"/>
    <property type="evidence" value="ECO:0007669"/>
    <property type="project" value="UniProtKB-SubCell"/>
</dbReference>
<keyword evidence="7" id="KW-1133">Transmembrane helix</keyword>
<keyword evidence="3" id="KW-0813">Transport</keyword>
<dbReference type="EMBL" id="ASWO01000001">
    <property type="protein sequence ID" value="EOT87584.1"/>
    <property type="molecule type" value="Genomic_DNA"/>
</dbReference>
<evidence type="ECO:0000256" key="2">
    <source>
        <dbReference type="ARBA" id="ARBA00006742"/>
    </source>
</evidence>
<comment type="similarity">
    <text evidence="2">Belongs to the YajC family.</text>
</comment>
<dbReference type="InterPro" id="IPR003849">
    <property type="entry name" value="Preprotein_translocase_YajC"/>
</dbReference>
<dbReference type="eggNOG" id="COG1862">
    <property type="taxonomic scope" value="Bacteria"/>
</dbReference>
<dbReference type="PANTHER" id="PTHR33909:SF1">
    <property type="entry name" value="SEC TRANSLOCON ACCESSORY COMPLEX SUBUNIT YAJC"/>
    <property type="match status" value="1"/>
</dbReference>
<evidence type="ECO:0000256" key="6">
    <source>
        <dbReference type="ARBA" id="ARBA00022927"/>
    </source>
</evidence>
<proteinExistence type="inferred from homology"/>
<dbReference type="SMART" id="SM01323">
    <property type="entry name" value="YajC"/>
    <property type="match status" value="1"/>
</dbReference>
<dbReference type="Proteomes" id="UP000015961">
    <property type="component" value="Unassembled WGS sequence"/>
</dbReference>
<comment type="subcellular location">
    <subcellularLocation>
        <location evidence="1">Cell membrane</location>
        <topology evidence="1">Single-pass membrane protein</topology>
    </subcellularLocation>
</comment>
<gene>
    <name evidence="10" type="ORF">I573_00640</name>
</gene>
<accession>S0P208</accession>
<keyword evidence="6" id="KW-0653">Protein transport</keyword>
<dbReference type="RefSeq" id="WP_016185137.1">
    <property type="nucleotide sequence ID" value="NZ_ASWO01000001.1"/>
</dbReference>
<dbReference type="Pfam" id="PF02699">
    <property type="entry name" value="YajC"/>
    <property type="match status" value="1"/>
</dbReference>
<dbReference type="STRING" id="1140003.OMY_00647"/>
<keyword evidence="11" id="KW-1185">Reference proteome</keyword>
<keyword evidence="4" id="KW-1003">Cell membrane</keyword>
<evidence type="ECO:0000256" key="7">
    <source>
        <dbReference type="ARBA" id="ARBA00022989"/>
    </source>
</evidence>
<evidence type="ECO:0000313" key="10">
    <source>
        <dbReference type="EMBL" id="EOT87584.1"/>
    </source>
</evidence>
<evidence type="ECO:0000256" key="1">
    <source>
        <dbReference type="ARBA" id="ARBA00004162"/>
    </source>
</evidence>
<protein>
    <submittedName>
        <fullName evidence="10">Preprotein translocase, YajC subunit</fullName>
    </submittedName>
</protein>
<dbReference type="AlphaFoldDB" id="S0P208"/>
<sequence length="115" mass="12939">MLQLIIMLVFFGGMMLFFQRSQKKQQQKRQETLDSMQPGSTIVTIGGLHGVISEVNKEKNTVLIDCEGIILEFDRTAIRTVTPPTTPTSVIVEETPETLAETEVDDVIEEDKIEK</sequence>
<comment type="caution">
    <text evidence="10">The sequence shown here is derived from an EMBL/GenBank/DDBJ whole genome shotgun (WGS) entry which is preliminary data.</text>
</comment>
<dbReference type="PATRIC" id="fig|1140003.3.peg.641"/>
<evidence type="ECO:0000256" key="5">
    <source>
        <dbReference type="ARBA" id="ARBA00022692"/>
    </source>
</evidence>
<evidence type="ECO:0000313" key="11">
    <source>
        <dbReference type="Proteomes" id="UP000015961"/>
    </source>
</evidence>
<dbReference type="OrthoDB" id="9800132at2"/>
<reference evidence="10 11" key="1">
    <citation type="submission" date="2013-03" db="EMBL/GenBank/DDBJ databases">
        <title>The Genome Sequence of Enterococcus sulfureus ATCC_49903 (PacBio/Illumina hybrid assembly).</title>
        <authorList>
            <consortium name="The Broad Institute Genomics Platform"/>
            <consortium name="The Broad Institute Genome Sequencing Center for Infectious Disease"/>
            <person name="Earl A."/>
            <person name="Russ C."/>
            <person name="Gilmore M."/>
            <person name="Surin D."/>
            <person name="Walker B."/>
            <person name="Young S."/>
            <person name="Zeng Q."/>
            <person name="Gargeya S."/>
            <person name="Fitzgerald M."/>
            <person name="Haas B."/>
            <person name="Abouelleil A."/>
            <person name="Allen A.W."/>
            <person name="Alvarado L."/>
            <person name="Arachchi H.M."/>
            <person name="Berlin A.M."/>
            <person name="Chapman S.B."/>
            <person name="Gainer-Dewar J."/>
            <person name="Goldberg J."/>
            <person name="Griggs A."/>
            <person name="Gujja S."/>
            <person name="Hansen M."/>
            <person name="Howarth C."/>
            <person name="Imamovic A."/>
            <person name="Ireland A."/>
            <person name="Larimer J."/>
            <person name="McCowan C."/>
            <person name="Murphy C."/>
            <person name="Pearson M."/>
            <person name="Poon T.W."/>
            <person name="Priest M."/>
            <person name="Roberts A."/>
            <person name="Saif S."/>
            <person name="Shea T."/>
            <person name="Sisk P."/>
            <person name="Sykes S."/>
            <person name="Wortman J."/>
            <person name="Nusbaum C."/>
            <person name="Birren B."/>
        </authorList>
    </citation>
    <scope>NUCLEOTIDE SEQUENCE [LARGE SCALE GENOMIC DNA]</scope>
    <source>
        <strain evidence="10 11">ATCC 49903</strain>
    </source>
</reference>
<dbReference type="GO" id="GO:0015031">
    <property type="term" value="P:protein transport"/>
    <property type="evidence" value="ECO:0007669"/>
    <property type="project" value="UniProtKB-KW"/>
</dbReference>